<comment type="cofactor">
    <cofactor evidence="2">
        <name>Mn(2+)</name>
        <dbReference type="ChEBI" id="CHEBI:29035"/>
    </cofactor>
    <text evidence="2">The Mn(2+) ion enhances activity.</text>
</comment>
<dbReference type="OrthoDB" id="9776731at2"/>
<keyword evidence="2" id="KW-0479">Metal-binding</keyword>
<organism evidence="4 5">
    <name type="scientific">Bacillus timonensis</name>
    <dbReference type="NCBI Taxonomy" id="1033734"/>
    <lineage>
        <taxon>Bacteria</taxon>
        <taxon>Bacillati</taxon>
        <taxon>Bacillota</taxon>
        <taxon>Bacilli</taxon>
        <taxon>Bacillales</taxon>
        <taxon>Bacillaceae</taxon>
        <taxon>Bacillus</taxon>
    </lineage>
</organism>
<proteinExistence type="predicted"/>
<dbReference type="Proteomes" id="UP000306477">
    <property type="component" value="Unassembled WGS sequence"/>
</dbReference>
<evidence type="ECO:0000259" key="3">
    <source>
        <dbReference type="Pfam" id="PF07687"/>
    </source>
</evidence>
<evidence type="ECO:0000313" key="5">
    <source>
        <dbReference type="Proteomes" id="UP000306477"/>
    </source>
</evidence>
<dbReference type="PANTHER" id="PTHR11014:SF63">
    <property type="entry name" value="METALLOPEPTIDASE, PUTATIVE (AFU_ORTHOLOGUE AFUA_6G09600)-RELATED"/>
    <property type="match status" value="1"/>
</dbReference>
<dbReference type="Gene3D" id="3.30.70.360">
    <property type="match status" value="1"/>
</dbReference>
<dbReference type="InterPro" id="IPR011650">
    <property type="entry name" value="Peptidase_M20_dimer"/>
</dbReference>
<dbReference type="Pfam" id="PF07687">
    <property type="entry name" value="M20_dimer"/>
    <property type="match status" value="1"/>
</dbReference>
<feature type="binding site" evidence="2">
    <location>
        <position position="138"/>
    </location>
    <ligand>
        <name>Mn(2+)</name>
        <dbReference type="ChEBI" id="CHEBI:29035"/>
        <label>2</label>
    </ligand>
</feature>
<dbReference type="SUPFAM" id="SSF53187">
    <property type="entry name" value="Zn-dependent exopeptidases"/>
    <property type="match status" value="1"/>
</dbReference>
<comment type="caution">
    <text evidence="4">The sequence shown here is derived from an EMBL/GenBank/DDBJ whole genome shotgun (WGS) entry which is preliminary data.</text>
</comment>
<keyword evidence="5" id="KW-1185">Reference proteome</keyword>
<evidence type="ECO:0000313" key="4">
    <source>
        <dbReference type="EMBL" id="THE10729.1"/>
    </source>
</evidence>
<dbReference type="SUPFAM" id="SSF55031">
    <property type="entry name" value="Bacterial exopeptidase dimerisation domain"/>
    <property type="match status" value="1"/>
</dbReference>
<dbReference type="Pfam" id="PF01546">
    <property type="entry name" value="Peptidase_M20"/>
    <property type="match status" value="1"/>
</dbReference>
<sequence>MNDILLQIDRVYQEVIEWRRFLHQHPELSFQEDHTSNFVYDLLESFGGLELSRPTKTSVVARLKGTKPGKVIALRADMDALPIKEETGLPFASTTDGVMHACGHDGHTSMLLGAAKILTAHKEDLTGEILFIFQHAEELPPGGAQEMVAAGVLDGVDEVVGVHLFSTVPFGTINIRYGALTAASDIFEITVQGKGGHASTPHLTIDPLAAGAQMVTGLNHIVSRSIDPLEPSVVSVTKFQAGGLALNVIPDTVEIGGSVRTLSHDVRERVKNRIIEVAEGIAKANGVEVKVNYTYGYSSVMNDKNVTGQVVQVLEDFLPDRTIEWIDPLLGGEDFSAFSDEKPGCFVIIGAANEEKGLTFPHHHPKFDFNEQALKDGLRFHVFTALTLTNNN</sequence>
<dbReference type="FunFam" id="3.30.70.360:FF:000001">
    <property type="entry name" value="N-acetyldiaminopimelate deacetylase"/>
    <property type="match status" value="1"/>
</dbReference>
<dbReference type="InterPro" id="IPR036264">
    <property type="entry name" value="Bact_exopeptidase_dim_dom"/>
</dbReference>
<gene>
    <name evidence="4" type="ORF">E1I69_17920</name>
</gene>
<feature type="binding site" evidence="2">
    <location>
        <position position="163"/>
    </location>
    <ligand>
        <name>Mn(2+)</name>
        <dbReference type="ChEBI" id="CHEBI:29035"/>
        <label>2</label>
    </ligand>
</feature>
<evidence type="ECO:0000256" key="2">
    <source>
        <dbReference type="PIRSR" id="PIRSR005962-1"/>
    </source>
</evidence>
<feature type="binding site" evidence="2">
    <location>
        <position position="104"/>
    </location>
    <ligand>
        <name>Mn(2+)</name>
        <dbReference type="ChEBI" id="CHEBI:29035"/>
        <label>2</label>
    </ligand>
</feature>
<dbReference type="InterPro" id="IPR002933">
    <property type="entry name" value="Peptidase_M20"/>
</dbReference>
<keyword evidence="1 4" id="KW-0378">Hydrolase</keyword>
<feature type="domain" description="Peptidase M20 dimerisation" evidence="3">
    <location>
        <begin position="187"/>
        <end position="282"/>
    </location>
</feature>
<dbReference type="GO" id="GO:0050118">
    <property type="term" value="F:N-acetyldiaminopimelate deacetylase activity"/>
    <property type="evidence" value="ECO:0007669"/>
    <property type="project" value="UniProtKB-ARBA"/>
</dbReference>
<protein>
    <submittedName>
        <fullName evidence="4">Amidohydrolase</fullName>
    </submittedName>
</protein>
<dbReference type="InterPro" id="IPR017439">
    <property type="entry name" value="Amidohydrolase"/>
</dbReference>
<dbReference type="Gene3D" id="3.40.630.10">
    <property type="entry name" value="Zn peptidases"/>
    <property type="match status" value="1"/>
</dbReference>
<dbReference type="PIRSF" id="PIRSF005962">
    <property type="entry name" value="Pept_M20D_amidohydro"/>
    <property type="match status" value="1"/>
</dbReference>
<dbReference type="EMBL" id="SLUB01000041">
    <property type="protein sequence ID" value="THE10729.1"/>
    <property type="molecule type" value="Genomic_DNA"/>
</dbReference>
<accession>A0A4S3PML1</accession>
<keyword evidence="2" id="KW-0464">Manganese</keyword>
<dbReference type="RefSeq" id="WP_136380934.1">
    <property type="nucleotide sequence ID" value="NZ_SLUB01000041.1"/>
</dbReference>
<name>A0A4S3PML1_9BACI</name>
<feature type="binding site" evidence="2">
    <location>
        <position position="363"/>
    </location>
    <ligand>
        <name>Mn(2+)</name>
        <dbReference type="ChEBI" id="CHEBI:29035"/>
        <label>2</label>
    </ligand>
</feature>
<reference evidence="4 5" key="1">
    <citation type="journal article" date="2019" name="Indoor Air">
        <title>Impacts of indoor surface finishes on bacterial viability.</title>
        <authorList>
            <person name="Hu J."/>
            <person name="Maamar S.B."/>
            <person name="Glawe A.J."/>
            <person name="Gottel N."/>
            <person name="Gilbert J.A."/>
            <person name="Hartmann E.M."/>
        </authorList>
    </citation>
    <scope>NUCLEOTIDE SEQUENCE [LARGE SCALE GENOMIC DNA]</scope>
    <source>
        <strain evidence="4 5">AF060A6</strain>
    </source>
</reference>
<dbReference type="NCBIfam" id="TIGR01891">
    <property type="entry name" value="amidohydrolases"/>
    <property type="match status" value="1"/>
</dbReference>
<dbReference type="AlphaFoldDB" id="A0A4S3PML1"/>
<dbReference type="GO" id="GO:0046872">
    <property type="term" value="F:metal ion binding"/>
    <property type="evidence" value="ECO:0007669"/>
    <property type="project" value="UniProtKB-KW"/>
</dbReference>
<feature type="binding site" evidence="2">
    <location>
        <position position="102"/>
    </location>
    <ligand>
        <name>Mn(2+)</name>
        <dbReference type="ChEBI" id="CHEBI:29035"/>
        <label>2</label>
    </ligand>
</feature>
<evidence type="ECO:0000256" key="1">
    <source>
        <dbReference type="ARBA" id="ARBA00022801"/>
    </source>
</evidence>
<dbReference type="PANTHER" id="PTHR11014">
    <property type="entry name" value="PEPTIDASE M20 FAMILY MEMBER"/>
    <property type="match status" value="1"/>
</dbReference>
<dbReference type="GO" id="GO:0019877">
    <property type="term" value="P:diaminopimelate biosynthetic process"/>
    <property type="evidence" value="ECO:0007669"/>
    <property type="project" value="UniProtKB-ARBA"/>
</dbReference>